<protein>
    <submittedName>
        <fullName evidence="6">Transcriptional regulator, IclR family</fullName>
    </submittedName>
</protein>
<proteinExistence type="predicted"/>
<dbReference type="PANTHER" id="PTHR30136:SF24">
    <property type="entry name" value="HTH-TYPE TRANSCRIPTIONAL REPRESSOR ALLR"/>
    <property type="match status" value="1"/>
</dbReference>
<evidence type="ECO:0000313" key="7">
    <source>
        <dbReference type="Proteomes" id="UP000193244"/>
    </source>
</evidence>
<accession>A0A1X7KJB0</accession>
<dbReference type="InterPro" id="IPR029016">
    <property type="entry name" value="GAF-like_dom_sf"/>
</dbReference>
<dbReference type="GO" id="GO:0003700">
    <property type="term" value="F:DNA-binding transcription factor activity"/>
    <property type="evidence" value="ECO:0007669"/>
    <property type="project" value="TreeGrafter"/>
</dbReference>
<dbReference type="PROSITE" id="PS51077">
    <property type="entry name" value="HTH_ICLR"/>
    <property type="match status" value="1"/>
</dbReference>
<dbReference type="SMART" id="SM00346">
    <property type="entry name" value="HTH_ICLR"/>
    <property type="match status" value="1"/>
</dbReference>
<dbReference type="EMBL" id="FXAY01000004">
    <property type="protein sequence ID" value="SMG41133.1"/>
    <property type="molecule type" value="Genomic_DNA"/>
</dbReference>
<keyword evidence="2" id="KW-0238">DNA-binding</keyword>
<dbReference type="GO" id="GO:0045892">
    <property type="term" value="P:negative regulation of DNA-templated transcription"/>
    <property type="evidence" value="ECO:0007669"/>
    <property type="project" value="TreeGrafter"/>
</dbReference>
<dbReference type="Gene3D" id="1.10.10.10">
    <property type="entry name" value="Winged helix-like DNA-binding domain superfamily/Winged helix DNA-binding domain"/>
    <property type="match status" value="1"/>
</dbReference>
<dbReference type="Pfam" id="PF09339">
    <property type="entry name" value="HTH_IclR"/>
    <property type="match status" value="1"/>
</dbReference>
<dbReference type="InterPro" id="IPR050707">
    <property type="entry name" value="HTH_MetabolicPath_Reg"/>
</dbReference>
<gene>
    <name evidence="6" type="ORF">SAMN06296010_2573</name>
</gene>
<sequence length="258" mass="28179">MALIDITQARESSTPVPAVMRAVRVLDLMAHNKGPVTLSEIARVTGMAKSSISNLMTTLQAAGMARQLSRGWVLGYKVLELGQSVLSSTDLVSEFRRLANMLPTLREETALIAVLDGLDVLYLARHNGNQPVRLATDIGHRLPAVVTGLGKAMLASLPEEEMNARLEHVTEMPRLTNHSFRTVDELRRDLAAIRVRGYSIDDQQNTTGVTCFGVAITGLRQPTAVSSTLLSYRATPELRDRLILDLRKLSRQLAGAAT</sequence>
<organism evidence="6 7">
    <name type="scientific">Agreia pratensis</name>
    <dbReference type="NCBI Taxonomy" id="150121"/>
    <lineage>
        <taxon>Bacteria</taxon>
        <taxon>Bacillati</taxon>
        <taxon>Actinomycetota</taxon>
        <taxon>Actinomycetes</taxon>
        <taxon>Micrococcales</taxon>
        <taxon>Microbacteriaceae</taxon>
        <taxon>Agreia</taxon>
    </lineage>
</organism>
<evidence type="ECO:0000256" key="2">
    <source>
        <dbReference type="ARBA" id="ARBA00023125"/>
    </source>
</evidence>
<evidence type="ECO:0000256" key="3">
    <source>
        <dbReference type="ARBA" id="ARBA00023163"/>
    </source>
</evidence>
<dbReference type="InterPro" id="IPR014757">
    <property type="entry name" value="Tscrpt_reg_IclR_C"/>
</dbReference>
<evidence type="ECO:0000259" key="4">
    <source>
        <dbReference type="PROSITE" id="PS51077"/>
    </source>
</evidence>
<name>A0A1X7KJB0_9MICO</name>
<feature type="domain" description="HTH iclR-type" evidence="4">
    <location>
        <begin position="16"/>
        <end position="76"/>
    </location>
</feature>
<evidence type="ECO:0000313" key="6">
    <source>
        <dbReference type="EMBL" id="SMG41133.1"/>
    </source>
</evidence>
<reference evidence="7" key="1">
    <citation type="submission" date="2017-04" db="EMBL/GenBank/DDBJ databases">
        <authorList>
            <person name="Varghese N."/>
            <person name="Submissions S."/>
        </authorList>
    </citation>
    <scope>NUCLEOTIDE SEQUENCE [LARGE SCALE GENOMIC DNA]</scope>
    <source>
        <strain evidence="7">VKM Ac-2510</strain>
    </source>
</reference>
<keyword evidence="7" id="KW-1185">Reference proteome</keyword>
<dbReference type="PROSITE" id="PS51078">
    <property type="entry name" value="ICLR_ED"/>
    <property type="match status" value="1"/>
</dbReference>
<dbReference type="Gene3D" id="3.30.450.40">
    <property type="match status" value="1"/>
</dbReference>
<dbReference type="Pfam" id="PF01614">
    <property type="entry name" value="IclR_C"/>
    <property type="match status" value="1"/>
</dbReference>
<evidence type="ECO:0000256" key="1">
    <source>
        <dbReference type="ARBA" id="ARBA00023015"/>
    </source>
</evidence>
<dbReference type="RefSeq" id="WP_085486619.1">
    <property type="nucleotide sequence ID" value="NZ_FXAY01000004.1"/>
</dbReference>
<dbReference type="InterPro" id="IPR005471">
    <property type="entry name" value="Tscrpt_reg_IclR_N"/>
</dbReference>
<dbReference type="InterPro" id="IPR036390">
    <property type="entry name" value="WH_DNA-bd_sf"/>
</dbReference>
<dbReference type="AlphaFoldDB" id="A0A1X7KJB0"/>
<dbReference type="Proteomes" id="UP000193244">
    <property type="component" value="Unassembled WGS sequence"/>
</dbReference>
<dbReference type="SUPFAM" id="SSF46785">
    <property type="entry name" value="Winged helix' DNA-binding domain"/>
    <property type="match status" value="1"/>
</dbReference>
<dbReference type="InterPro" id="IPR036388">
    <property type="entry name" value="WH-like_DNA-bd_sf"/>
</dbReference>
<keyword evidence="3" id="KW-0804">Transcription</keyword>
<dbReference type="OrthoDB" id="9807558at2"/>
<feature type="domain" description="IclR-ED" evidence="5">
    <location>
        <begin position="77"/>
        <end position="258"/>
    </location>
</feature>
<dbReference type="SUPFAM" id="SSF55781">
    <property type="entry name" value="GAF domain-like"/>
    <property type="match status" value="1"/>
</dbReference>
<dbReference type="STRING" id="150121.SAMN06296010_2573"/>
<keyword evidence="1" id="KW-0805">Transcription regulation</keyword>
<dbReference type="GO" id="GO:0003677">
    <property type="term" value="F:DNA binding"/>
    <property type="evidence" value="ECO:0007669"/>
    <property type="project" value="UniProtKB-KW"/>
</dbReference>
<dbReference type="PANTHER" id="PTHR30136">
    <property type="entry name" value="HELIX-TURN-HELIX TRANSCRIPTIONAL REGULATOR, ICLR FAMILY"/>
    <property type="match status" value="1"/>
</dbReference>
<evidence type="ECO:0000259" key="5">
    <source>
        <dbReference type="PROSITE" id="PS51078"/>
    </source>
</evidence>